<dbReference type="KEGG" id="hli:HLI_12535"/>
<accession>A0A410MDZ7</accession>
<reference evidence="1 2" key="1">
    <citation type="submission" date="2018-01" db="EMBL/GenBank/DDBJ databases">
        <title>The whole genome sequencing and assembly of Halobacillus litoralis ERB031 strain.</title>
        <authorList>
            <person name="Lee S.-J."/>
            <person name="Park M.-K."/>
            <person name="Kim J.-Y."/>
            <person name="Lee Y.-J."/>
            <person name="Yi H."/>
            <person name="Bahn Y.-S."/>
            <person name="Kim J.F."/>
            <person name="Lee D.-W."/>
        </authorList>
    </citation>
    <scope>NUCLEOTIDE SEQUENCE [LARGE SCALE GENOMIC DNA]</scope>
    <source>
        <strain evidence="1 2">ERB 031</strain>
    </source>
</reference>
<evidence type="ECO:0000313" key="1">
    <source>
        <dbReference type="EMBL" id="QAS52959.1"/>
    </source>
</evidence>
<dbReference type="RefSeq" id="WP_128525236.1">
    <property type="nucleotide sequence ID" value="NZ_CP026118.1"/>
</dbReference>
<proteinExistence type="predicted"/>
<organism evidence="1 2">
    <name type="scientific">Halobacillus litoralis</name>
    <dbReference type="NCBI Taxonomy" id="45668"/>
    <lineage>
        <taxon>Bacteria</taxon>
        <taxon>Bacillati</taxon>
        <taxon>Bacillota</taxon>
        <taxon>Bacilli</taxon>
        <taxon>Bacillales</taxon>
        <taxon>Bacillaceae</taxon>
        <taxon>Halobacillus</taxon>
    </lineage>
</organism>
<dbReference type="Proteomes" id="UP000287756">
    <property type="component" value="Chromosome"/>
</dbReference>
<gene>
    <name evidence="1" type="ORF">HLI_12535</name>
</gene>
<dbReference type="PROSITE" id="PS51257">
    <property type="entry name" value="PROKAR_LIPOPROTEIN"/>
    <property type="match status" value="1"/>
</dbReference>
<protein>
    <recommendedName>
        <fullName evidence="3">Lipoprotein</fullName>
    </recommendedName>
</protein>
<dbReference type="AlphaFoldDB" id="A0A410MDZ7"/>
<dbReference type="EMBL" id="CP026118">
    <property type="protein sequence ID" value="QAS52959.1"/>
    <property type="molecule type" value="Genomic_DNA"/>
</dbReference>
<sequence length="179" mass="20032">MKKFGLFVLILIVTSCQSGENSQDTLSPEDDRSEEAAPLEEKYLNAVLKETTFTFQGESYPANYHVTCLNETACEAPSTNNIESYTEWKEEVDPVKIPANIGDEVTIDFPEDVPDPERLNIQKQQGATGRDESMENKTIEIMGKEGTDIIYIVRAEWFEGEKKTAGVQFAFIVPAPEIS</sequence>
<evidence type="ECO:0008006" key="3">
    <source>
        <dbReference type="Google" id="ProtNLM"/>
    </source>
</evidence>
<evidence type="ECO:0000313" key="2">
    <source>
        <dbReference type="Proteomes" id="UP000287756"/>
    </source>
</evidence>
<dbReference type="OrthoDB" id="2974202at2"/>
<name>A0A410MDZ7_9BACI</name>